<comment type="caution">
    <text evidence="2">The sequence shown here is derived from an EMBL/GenBank/DDBJ whole genome shotgun (WGS) entry which is preliminary data.</text>
</comment>
<feature type="compositionally biased region" description="Polar residues" evidence="1">
    <location>
        <begin position="21"/>
        <end position="30"/>
    </location>
</feature>
<organism evidence="2 3">
    <name type="scientific">Brassica carinata</name>
    <name type="common">Ethiopian mustard</name>
    <name type="synonym">Abyssinian cabbage</name>
    <dbReference type="NCBI Taxonomy" id="52824"/>
    <lineage>
        <taxon>Eukaryota</taxon>
        <taxon>Viridiplantae</taxon>
        <taxon>Streptophyta</taxon>
        <taxon>Embryophyta</taxon>
        <taxon>Tracheophyta</taxon>
        <taxon>Spermatophyta</taxon>
        <taxon>Magnoliopsida</taxon>
        <taxon>eudicotyledons</taxon>
        <taxon>Gunneridae</taxon>
        <taxon>Pentapetalae</taxon>
        <taxon>rosids</taxon>
        <taxon>malvids</taxon>
        <taxon>Brassicales</taxon>
        <taxon>Brassicaceae</taxon>
        <taxon>Brassiceae</taxon>
        <taxon>Brassica</taxon>
    </lineage>
</organism>
<feature type="compositionally biased region" description="Polar residues" evidence="1">
    <location>
        <begin position="38"/>
        <end position="53"/>
    </location>
</feature>
<dbReference type="OrthoDB" id="10307909at2759"/>
<accession>A0A8X7QJ29</accession>
<sequence>MTSSTIAVHKGYSGEEHSLAAESTRSYSESWTRKLHGQTATLETKTTRPTKSSFIWRRNDHEPPHAIRPIPKRQSQLLHQKSEQTRTALDQSTVMLTPHAPPPKRLVVVDKPSLADNTATRNLKQTKPARKQKQHHRSPYENG</sequence>
<reference evidence="2 3" key="1">
    <citation type="submission" date="2020-02" db="EMBL/GenBank/DDBJ databases">
        <authorList>
            <person name="Ma Q."/>
            <person name="Huang Y."/>
            <person name="Song X."/>
            <person name="Pei D."/>
        </authorList>
    </citation>
    <scope>NUCLEOTIDE SEQUENCE [LARGE SCALE GENOMIC DNA]</scope>
    <source>
        <strain evidence="2">Sxm20200214</strain>
        <tissue evidence="2">Leaf</tissue>
    </source>
</reference>
<evidence type="ECO:0000313" key="3">
    <source>
        <dbReference type="Proteomes" id="UP000886595"/>
    </source>
</evidence>
<feature type="region of interest" description="Disordered" evidence="1">
    <location>
        <begin position="1"/>
        <end position="143"/>
    </location>
</feature>
<dbReference type="AlphaFoldDB" id="A0A8X7QJ29"/>
<evidence type="ECO:0000313" key="2">
    <source>
        <dbReference type="EMBL" id="KAG2270237.1"/>
    </source>
</evidence>
<protein>
    <submittedName>
        <fullName evidence="2">Uncharacterized protein</fullName>
    </submittedName>
</protein>
<feature type="compositionally biased region" description="Polar residues" evidence="1">
    <location>
        <begin position="73"/>
        <end position="95"/>
    </location>
</feature>
<gene>
    <name evidence="2" type="ORF">Bca52824_064792</name>
</gene>
<dbReference type="EMBL" id="JAAMPC010000013">
    <property type="protein sequence ID" value="KAG2270237.1"/>
    <property type="molecule type" value="Genomic_DNA"/>
</dbReference>
<feature type="compositionally biased region" description="Polar residues" evidence="1">
    <location>
        <begin position="115"/>
        <end position="125"/>
    </location>
</feature>
<dbReference type="Proteomes" id="UP000886595">
    <property type="component" value="Unassembled WGS sequence"/>
</dbReference>
<evidence type="ECO:0000256" key="1">
    <source>
        <dbReference type="SAM" id="MobiDB-lite"/>
    </source>
</evidence>
<feature type="compositionally biased region" description="Basic residues" evidence="1">
    <location>
        <begin position="127"/>
        <end position="137"/>
    </location>
</feature>
<proteinExistence type="predicted"/>
<name>A0A8X7QJ29_BRACI</name>
<keyword evidence="3" id="KW-1185">Reference proteome</keyword>